<name>A0AAU8KYS3_9CAUD</name>
<sequence>MKGLIYTLLFMFSIGGGVLMALPTNEIEPQPIKETITVEKELEEMENELTLTKEFLLKSYESSSEAFEKLHLNDINKLDDQIALEYLEEFDYWLNELNELTELLKKNLPYEEFKIMEFRKLSLMKDKEAQEEDIIHQYEGTQLLNLMLNRFRSDYTYEICKILVNEYM</sequence>
<gene>
    <name evidence="1" type="ORF">vBCPPAT_13</name>
</gene>
<accession>A0AAU8KYS3</accession>
<reference evidence="1" key="1">
    <citation type="submission" date="2024-06" db="EMBL/GenBank/DDBJ databases">
        <authorList>
            <person name="Li M."/>
        </authorList>
    </citation>
    <scope>NUCLEOTIDE SEQUENCE</scope>
</reference>
<protein>
    <submittedName>
        <fullName evidence="1">Uncharacterized protein</fullName>
    </submittedName>
</protein>
<proteinExistence type="predicted"/>
<evidence type="ECO:0000313" key="1">
    <source>
        <dbReference type="EMBL" id="XCN28533.1"/>
    </source>
</evidence>
<dbReference type="EMBL" id="PP869282">
    <property type="protein sequence ID" value="XCN28533.1"/>
    <property type="molecule type" value="Genomic_DNA"/>
</dbReference>
<organism evidence="1">
    <name type="scientific">Clostridium phage vB_CPP_AT</name>
    <dbReference type="NCBI Taxonomy" id="3232178"/>
    <lineage>
        <taxon>Viruses</taxon>
        <taxon>Duplodnaviria</taxon>
        <taxon>Heunggongvirae</taxon>
        <taxon>Uroviricota</taxon>
        <taxon>Caudoviricetes</taxon>
    </lineage>
</organism>